<keyword evidence="2" id="KW-0238">DNA-binding</keyword>
<dbReference type="GO" id="GO:0045892">
    <property type="term" value="P:negative regulation of DNA-templated transcription"/>
    <property type="evidence" value="ECO:0007669"/>
    <property type="project" value="TreeGrafter"/>
</dbReference>
<dbReference type="InterPro" id="IPR000524">
    <property type="entry name" value="Tscrpt_reg_HTH_GntR"/>
</dbReference>
<dbReference type="SUPFAM" id="SSF46785">
    <property type="entry name" value="Winged helix' DNA-binding domain"/>
    <property type="match status" value="1"/>
</dbReference>
<dbReference type="Pfam" id="PF00392">
    <property type="entry name" value="GntR"/>
    <property type="match status" value="1"/>
</dbReference>
<organism evidence="5 6">
    <name type="scientific">Roseibium limicola</name>
    <dbReference type="NCBI Taxonomy" id="2816037"/>
    <lineage>
        <taxon>Bacteria</taxon>
        <taxon>Pseudomonadati</taxon>
        <taxon>Pseudomonadota</taxon>
        <taxon>Alphaproteobacteria</taxon>
        <taxon>Hyphomicrobiales</taxon>
        <taxon>Stappiaceae</taxon>
        <taxon>Roseibium</taxon>
    </lineage>
</organism>
<dbReference type="InterPro" id="IPR050679">
    <property type="entry name" value="Bact_HTH_transcr_reg"/>
</dbReference>
<comment type="caution">
    <text evidence="5">The sequence shown here is derived from an EMBL/GenBank/DDBJ whole genome shotgun (WGS) entry which is preliminary data.</text>
</comment>
<evidence type="ECO:0000256" key="3">
    <source>
        <dbReference type="ARBA" id="ARBA00023163"/>
    </source>
</evidence>
<keyword evidence="6" id="KW-1185">Reference proteome</keyword>
<dbReference type="Pfam" id="PF07702">
    <property type="entry name" value="UTRA"/>
    <property type="match status" value="1"/>
</dbReference>
<dbReference type="PANTHER" id="PTHR44846:SF1">
    <property type="entry name" value="MANNOSYL-D-GLYCERATE TRANSPORT_METABOLISM SYSTEM REPRESSOR MNGR-RELATED"/>
    <property type="match status" value="1"/>
</dbReference>
<evidence type="ECO:0000313" key="5">
    <source>
        <dbReference type="EMBL" id="MBO0345727.1"/>
    </source>
</evidence>
<dbReference type="SMART" id="SM00345">
    <property type="entry name" value="HTH_GNTR"/>
    <property type="match status" value="1"/>
</dbReference>
<dbReference type="AlphaFoldDB" id="A0A939J726"/>
<feature type="domain" description="HTH gntR-type" evidence="4">
    <location>
        <begin position="24"/>
        <end position="92"/>
    </location>
</feature>
<dbReference type="Gene3D" id="1.10.10.10">
    <property type="entry name" value="Winged helix-like DNA-binding domain superfamily/Winged helix DNA-binding domain"/>
    <property type="match status" value="1"/>
</dbReference>
<protein>
    <submittedName>
        <fullName evidence="5">GntR family transcriptional regulator</fullName>
    </submittedName>
</protein>
<dbReference type="EMBL" id="JAFLNF010000004">
    <property type="protein sequence ID" value="MBO0345727.1"/>
    <property type="molecule type" value="Genomic_DNA"/>
</dbReference>
<accession>A0A939J726</accession>
<sequence length="261" mass="29493">MSEEMNMLSLEPLRERWETEPDEGAKYQRLAKAFAACIQENDYAPGGRLPKETEICAALPLGLSTVQKALAQLVEEGLIVRRRKIGSFIADISHQVPEVHVYRFRDPATGDLMMPFTRVLGMQKVLTAEYGPLLTEFGAEEVLRIDRLVWVTGSSPAYSSFFIRCEHAQAFPDSADVQHGASYHRLLWEKFGIRTANVRHSIAADLLSRQACEHLDLAAPHVGMLWDAYEYDRQSKLLLVQRFELPRGHRPMEISEGKPGS</sequence>
<evidence type="ECO:0000259" key="4">
    <source>
        <dbReference type="PROSITE" id="PS50949"/>
    </source>
</evidence>
<dbReference type="PROSITE" id="PS50949">
    <property type="entry name" value="HTH_GNTR"/>
    <property type="match status" value="1"/>
</dbReference>
<dbReference type="InterPro" id="IPR036390">
    <property type="entry name" value="WH_DNA-bd_sf"/>
</dbReference>
<dbReference type="SUPFAM" id="SSF64288">
    <property type="entry name" value="Chorismate lyase-like"/>
    <property type="match status" value="1"/>
</dbReference>
<dbReference type="PANTHER" id="PTHR44846">
    <property type="entry name" value="MANNOSYL-D-GLYCERATE TRANSPORT/METABOLISM SYSTEM REPRESSOR MNGR-RELATED"/>
    <property type="match status" value="1"/>
</dbReference>
<proteinExistence type="predicted"/>
<dbReference type="InterPro" id="IPR028978">
    <property type="entry name" value="Chorismate_lyase_/UTRA_dom_sf"/>
</dbReference>
<dbReference type="RefSeq" id="WP_206940579.1">
    <property type="nucleotide sequence ID" value="NZ_JAFLNF010000004.1"/>
</dbReference>
<keyword evidence="1" id="KW-0805">Transcription regulation</keyword>
<dbReference type="InterPro" id="IPR011663">
    <property type="entry name" value="UTRA"/>
</dbReference>
<dbReference type="InterPro" id="IPR036388">
    <property type="entry name" value="WH-like_DNA-bd_sf"/>
</dbReference>
<dbReference type="CDD" id="cd07377">
    <property type="entry name" value="WHTH_GntR"/>
    <property type="match status" value="1"/>
</dbReference>
<gene>
    <name evidence="5" type="ORF">J0X15_10900</name>
</gene>
<keyword evidence="3" id="KW-0804">Transcription</keyword>
<evidence type="ECO:0000256" key="2">
    <source>
        <dbReference type="ARBA" id="ARBA00023125"/>
    </source>
</evidence>
<dbReference type="Gene3D" id="3.40.1410.10">
    <property type="entry name" value="Chorismate lyase-like"/>
    <property type="match status" value="1"/>
</dbReference>
<dbReference type="GO" id="GO:0003700">
    <property type="term" value="F:DNA-binding transcription factor activity"/>
    <property type="evidence" value="ECO:0007669"/>
    <property type="project" value="InterPro"/>
</dbReference>
<evidence type="ECO:0000313" key="6">
    <source>
        <dbReference type="Proteomes" id="UP000664779"/>
    </source>
</evidence>
<evidence type="ECO:0000256" key="1">
    <source>
        <dbReference type="ARBA" id="ARBA00023015"/>
    </source>
</evidence>
<dbReference type="Proteomes" id="UP000664779">
    <property type="component" value="Unassembled WGS sequence"/>
</dbReference>
<dbReference type="GO" id="GO:0003677">
    <property type="term" value="F:DNA binding"/>
    <property type="evidence" value="ECO:0007669"/>
    <property type="project" value="UniProtKB-KW"/>
</dbReference>
<reference evidence="5" key="1">
    <citation type="submission" date="2021-03" db="EMBL/GenBank/DDBJ databases">
        <title>Roseibium sp. CAU 1637 isolated from Incheon.</title>
        <authorList>
            <person name="Kim W."/>
        </authorList>
    </citation>
    <scope>NUCLEOTIDE SEQUENCE</scope>
    <source>
        <strain evidence="5">CAU 1637</strain>
    </source>
</reference>
<name>A0A939J726_9HYPH</name>